<feature type="transmembrane region" description="Helical" evidence="18">
    <location>
        <begin position="264"/>
        <end position="282"/>
    </location>
</feature>
<keyword evidence="7 18" id="KW-0812">Transmembrane</keyword>
<evidence type="ECO:0000256" key="16">
    <source>
        <dbReference type="ARBA" id="ARBA00031027"/>
    </source>
</evidence>
<evidence type="ECO:0000256" key="4">
    <source>
        <dbReference type="ARBA" id="ARBA00021096"/>
    </source>
</evidence>
<evidence type="ECO:0000256" key="2">
    <source>
        <dbReference type="ARBA" id="ARBA00004448"/>
    </source>
</evidence>
<keyword evidence="6" id="KW-0679">Respiratory chain</keyword>
<feature type="transmembrane region" description="Helical" evidence="18">
    <location>
        <begin position="7"/>
        <end position="28"/>
    </location>
</feature>
<evidence type="ECO:0000259" key="19">
    <source>
        <dbReference type="Pfam" id="PF00361"/>
    </source>
</evidence>
<organism evidence="21">
    <name type="scientific">Acropyga donisthorpei</name>
    <dbReference type="NCBI Taxonomy" id="354293"/>
    <lineage>
        <taxon>Eukaryota</taxon>
        <taxon>Metazoa</taxon>
        <taxon>Ecdysozoa</taxon>
        <taxon>Arthropoda</taxon>
        <taxon>Hexapoda</taxon>
        <taxon>Insecta</taxon>
        <taxon>Pterygota</taxon>
        <taxon>Neoptera</taxon>
        <taxon>Endopterygota</taxon>
        <taxon>Hymenoptera</taxon>
        <taxon>Apocrita</taxon>
        <taxon>Aculeata</taxon>
        <taxon>Formicoidea</taxon>
        <taxon>Formicidae</taxon>
        <taxon>Formicinae</taxon>
        <taxon>Acropyga</taxon>
    </lineage>
</organism>
<keyword evidence="8" id="KW-0999">Mitochondrion inner membrane</keyword>
<dbReference type="InterPro" id="IPR010934">
    <property type="entry name" value="NADH_DH_su5_C"/>
</dbReference>
<feature type="transmembrane region" description="Helical" evidence="18">
    <location>
        <begin position="331"/>
        <end position="349"/>
    </location>
</feature>
<feature type="transmembrane region" description="Helical" evidence="18">
    <location>
        <begin position="239"/>
        <end position="257"/>
    </location>
</feature>
<feature type="transmembrane region" description="Helical" evidence="18">
    <location>
        <begin position="369"/>
        <end position="391"/>
    </location>
</feature>
<evidence type="ECO:0000256" key="13">
    <source>
        <dbReference type="ARBA" id="ARBA00023075"/>
    </source>
</evidence>
<feature type="transmembrane region" description="Helical" evidence="18">
    <location>
        <begin position="472"/>
        <end position="489"/>
    </location>
</feature>
<dbReference type="PRINTS" id="PR01435">
    <property type="entry name" value="NPOXDRDTASE5"/>
</dbReference>
<dbReference type="InterPro" id="IPR001750">
    <property type="entry name" value="ND/Mrp_TM"/>
</dbReference>
<evidence type="ECO:0000256" key="3">
    <source>
        <dbReference type="ARBA" id="ARBA00012944"/>
    </source>
</evidence>
<dbReference type="PANTHER" id="PTHR42829">
    <property type="entry name" value="NADH-UBIQUINONE OXIDOREDUCTASE CHAIN 5"/>
    <property type="match status" value="1"/>
</dbReference>
<dbReference type="GO" id="GO:0005743">
    <property type="term" value="C:mitochondrial inner membrane"/>
    <property type="evidence" value="ECO:0007669"/>
    <property type="project" value="UniProtKB-SubCell"/>
</dbReference>
<evidence type="ECO:0000256" key="5">
    <source>
        <dbReference type="ARBA" id="ARBA00022448"/>
    </source>
</evidence>
<reference evidence="21" key="1">
    <citation type="submission" date="2018-04" db="EMBL/GenBank/DDBJ databases">
        <title>Evolution of mitochondrial genomes in the ant genus Acropyga (Hymenoptera: Formicidae: Formicinae).</title>
        <authorList>
            <person name="Duan X.-Y."/>
            <person name="Qian Z.-Q."/>
        </authorList>
    </citation>
    <scope>NUCLEOTIDE SEQUENCE</scope>
</reference>
<dbReference type="EMBL" id="MH158404">
    <property type="protein sequence ID" value="QBG38583.1"/>
    <property type="molecule type" value="Genomic_DNA"/>
</dbReference>
<dbReference type="AlphaFoldDB" id="A0A6G5NI06"/>
<evidence type="ECO:0000256" key="14">
    <source>
        <dbReference type="ARBA" id="ARBA00023128"/>
    </source>
</evidence>
<feature type="transmembrane region" description="Helical" evidence="18">
    <location>
        <begin position="411"/>
        <end position="435"/>
    </location>
</feature>
<dbReference type="Pfam" id="PF06455">
    <property type="entry name" value="NADH5_C"/>
    <property type="match status" value="1"/>
</dbReference>
<evidence type="ECO:0000256" key="8">
    <source>
        <dbReference type="ARBA" id="ARBA00022792"/>
    </source>
</evidence>
<protein>
    <recommendedName>
        <fullName evidence="4">NADH-ubiquinone oxidoreductase chain 5</fullName>
        <ecNumber evidence="3">7.1.1.2</ecNumber>
    </recommendedName>
    <alternativeName>
        <fullName evidence="16">NADH dehydrogenase subunit 5</fullName>
    </alternativeName>
</protein>
<name>A0A6G5NI06_9HYME</name>
<keyword evidence="12" id="KW-0520">NAD</keyword>
<feature type="transmembrane region" description="Helical" evidence="18">
    <location>
        <begin position="48"/>
        <end position="72"/>
    </location>
</feature>
<keyword evidence="14 21" id="KW-0496">Mitochondrion</keyword>
<dbReference type="Pfam" id="PF00361">
    <property type="entry name" value="Proton_antipo_M"/>
    <property type="match status" value="1"/>
</dbReference>
<evidence type="ECO:0000256" key="6">
    <source>
        <dbReference type="ARBA" id="ARBA00022660"/>
    </source>
</evidence>
<dbReference type="GO" id="GO:0015990">
    <property type="term" value="P:electron transport coupled proton transport"/>
    <property type="evidence" value="ECO:0007669"/>
    <property type="project" value="TreeGrafter"/>
</dbReference>
<dbReference type="PRINTS" id="PR01434">
    <property type="entry name" value="NADHDHGNASE5"/>
</dbReference>
<dbReference type="GO" id="GO:0003954">
    <property type="term" value="F:NADH dehydrogenase activity"/>
    <property type="evidence" value="ECO:0007669"/>
    <property type="project" value="TreeGrafter"/>
</dbReference>
<evidence type="ECO:0000256" key="18">
    <source>
        <dbReference type="SAM" id="Phobius"/>
    </source>
</evidence>
<keyword evidence="15 18" id="KW-0472">Membrane</keyword>
<evidence type="ECO:0000256" key="11">
    <source>
        <dbReference type="ARBA" id="ARBA00022989"/>
    </source>
</evidence>
<evidence type="ECO:0000259" key="20">
    <source>
        <dbReference type="Pfam" id="PF06455"/>
    </source>
</evidence>
<feature type="transmembrane region" description="Helical" evidence="18">
    <location>
        <begin position="538"/>
        <end position="555"/>
    </location>
</feature>
<evidence type="ECO:0000256" key="1">
    <source>
        <dbReference type="ARBA" id="ARBA00003257"/>
    </source>
</evidence>
<evidence type="ECO:0000256" key="15">
    <source>
        <dbReference type="ARBA" id="ARBA00023136"/>
    </source>
</evidence>
<feature type="transmembrane region" description="Helical" evidence="18">
    <location>
        <begin position="149"/>
        <end position="167"/>
    </location>
</feature>
<evidence type="ECO:0000256" key="9">
    <source>
        <dbReference type="ARBA" id="ARBA00022967"/>
    </source>
</evidence>
<proteinExistence type="predicted"/>
<feature type="transmembrane region" description="Helical" evidence="18">
    <location>
        <begin position="109"/>
        <end position="128"/>
    </location>
</feature>
<dbReference type="PANTHER" id="PTHR42829:SF2">
    <property type="entry name" value="NADH-UBIQUINONE OXIDOREDUCTASE CHAIN 5"/>
    <property type="match status" value="1"/>
</dbReference>
<keyword evidence="5" id="KW-0813">Transport</keyword>
<accession>A0A6G5NI06</accession>
<feature type="transmembrane region" description="Helical" evidence="18">
    <location>
        <begin position="209"/>
        <end position="233"/>
    </location>
</feature>
<comment type="catalytic activity">
    <reaction evidence="17">
        <text>a ubiquinone + NADH + 5 H(+)(in) = a ubiquinol + NAD(+) + 4 H(+)(out)</text>
        <dbReference type="Rhea" id="RHEA:29091"/>
        <dbReference type="Rhea" id="RHEA-COMP:9565"/>
        <dbReference type="Rhea" id="RHEA-COMP:9566"/>
        <dbReference type="ChEBI" id="CHEBI:15378"/>
        <dbReference type="ChEBI" id="CHEBI:16389"/>
        <dbReference type="ChEBI" id="CHEBI:17976"/>
        <dbReference type="ChEBI" id="CHEBI:57540"/>
        <dbReference type="ChEBI" id="CHEBI:57945"/>
        <dbReference type="EC" id="7.1.1.2"/>
    </reaction>
</comment>
<feature type="domain" description="NADH:quinone oxidoreductase/Mrp antiporter transmembrane" evidence="19">
    <location>
        <begin position="104"/>
        <end position="376"/>
    </location>
</feature>
<sequence>MMNLLLCSFFMILLFLMSFFFSIFLNLMNLSYMLEWMLFNFSSMNMEFFILIDWISCLFISIVMLISAMIMLYSMIYMSNEIYLNRFIMLMNLFILSMIFMIMSPNLVSILFGWDGLGLVSYCLVIFYQSFMSYNSGMVTVLCNRIGDIGLLMAISMMFMFGSWKIYFLDNNFLLILMMIFLASITKSAQIPFSVWLPMAMAAPTPVSALVHSSTLVTAGVYLMIRFSSIFWGSLTIKILFYCSIFTMFMSGLMANFENDLKKIIALSTLSQLGLMMMILSLGMEMLAFFHLLIHAIFKSLLFMCAGVMIHMMNNNQDIRFSGGMNEYIPFTMMSFYIANLSLMGFPFLSSFYSKDLIMEVVYLMNINMFLLLMILLSLSFTVSYSLRLFYCIFYSQMKMSSFYYFKENKLMNFSMMILMILSMFSGSLMMWLFFYDNYFLYMKIFIKLFTVIMLILGGLISMLYLKNFINLYLFSYFFSSMWFMNYMFKWHYKFFLYFGLKFYEFDNIWIEFTIKNLLLYFLEWIEIYKKYLKNNYKIFMLIFMSLFFLLILFYW</sequence>
<keyword evidence="10" id="KW-0249">Electron transport</keyword>
<evidence type="ECO:0000256" key="10">
    <source>
        <dbReference type="ARBA" id="ARBA00022982"/>
    </source>
</evidence>
<evidence type="ECO:0000256" key="17">
    <source>
        <dbReference type="ARBA" id="ARBA00049551"/>
    </source>
</evidence>
<keyword evidence="11 18" id="KW-1133">Transmembrane helix</keyword>
<feature type="transmembrane region" description="Helical" evidence="18">
    <location>
        <begin position="441"/>
        <end position="465"/>
    </location>
</feature>
<comment type="subcellular location">
    <subcellularLocation>
        <location evidence="2">Mitochondrion inner membrane</location>
        <topology evidence="2">Multi-pass membrane protein</topology>
    </subcellularLocation>
</comment>
<keyword evidence="13" id="KW-0830">Ubiquinone</keyword>
<dbReference type="GO" id="GO:0008137">
    <property type="term" value="F:NADH dehydrogenase (ubiquinone) activity"/>
    <property type="evidence" value="ECO:0007669"/>
    <property type="project" value="UniProtKB-EC"/>
</dbReference>
<feature type="transmembrane region" description="Helical" evidence="18">
    <location>
        <begin position="288"/>
        <end position="310"/>
    </location>
</feature>
<dbReference type="InterPro" id="IPR003945">
    <property type="entry name" value="NU5C-like"/>
</dbReference>
<gene>
    <name evidence="21" type="primary">nad5</name>
</gene>
<keyword evidence="9" id="KW-1278">Translocase</keyword>
<comment type="function">
    <text evidence="1">Core subunit of the mitochondrial membrane respiratory chain NADH dehydrogenase (Complex I) that is believed to belong to the minimal assembly required for catalysis. Complex I functions in the transfer of electrons from NADH to the respiratory chain. The immediate electron acceptor for the enzyme is believed to be ubiquinone.</text>
</comment>
<feature type="transmembrane region" description="Helical" evidence="18">
    <location>
        <begin position="509"/>
        <end position="526"/>
    </location>
</feature>
<feature type="transmembrane region" description="Helical" evidence="18">
    <location>
        <begin position="173"/>
        <end position="197"/>
    </location>
</feature>
<feature type="domain" description="NADH dehydrogenase subunit 5 C-terminal" evidence="20">
    <location>
        <begin position="385"/>
        <end position="554"/>
    </location>
</feature>
<feature type="transmembrane region" description="Helical" evidence="18">
    <location>
        <begin position="84"/>
        <end position="103"/>
    </location>
</feature>
<dbReference type="GO" id="GO:0042773">
    <property type="term" value="P:ATP synthesis coupled electron transport"/>
    <property type="evidence" value="ECO:0007669"/>
    <property type="project" value="InterPro"/>
</dbReference>
<evidence type="ECO:0000313" key="21">
    <source>
        <dbReference type="EMBL" id="QBG38583.1"/>
    </source>
</evidence>
<dbReference type="EC" id="7.1.1.2" evidence="3"/>
<evidence type="ECO:0000256" key="7">
    <source>
        <dbReference type="ARBA" id="ARBA00022692"/>
    </source>
</evidence>
<geneLocation type="mitochondrion" evidence="21"/>
<evidence type="ECO:0000256" key="12">
    <source>
        <dbReference type="ARBA" id="ARBA00023027"/>
    </source>
</evidence>